<dbReference type="Pfam" id="PF16746">
    <property type="entry name" value="BAR_3"/>
    <property type="match status" value="1"/>
</dbReference>
<dbReference type="SUPFAM" id="SSF103657">
    <property type="entry name" value="BAR/IMD domain-like"/>
    <property type="match status" value="1"/>
</dbReference>
<proteinExistence type="inferred from homology"/>
<keyword evidence="4" id="KW-0677">Repeat</keyword>
<dbReference type="Gene3D" id="1.20.1270.60">
    <property type="entry name" value="Arfaptin homology (AH) domain/BAR domain"/>
    <property type="match status" value="1"/>
</dbReference>
<dbReference type="AlphaFoldDB" id="A0A5B7CMI2"/>
<dbReference type="Proteomes" id="UP000324222">
    <property type="component" value="Unassembled WGS sequence"/>
</dbReference>
<dbReference type="Pfam" id="PF06524">
    <property type="entry name" value="NOA36"/>
    <property type="match status" value="1"/>
</dbReference>
<evidence type="ECO:0000256" key="8">
    <source>
        <dbReference type="SAM" id="Coils"/>
    </source>
</evidence>
<dbReference type="GO" id="GO:0005730">
    <property type="term" value="C:nucleolus"/>
    <property type="evidence" value="ECO:0007669"/>
    <property type="project" value="UniProtKB-SubCell"/>
</dbReference>
<evidence type="ECO:0000256" key="5">
    <source>
        <dbReference type="ARBA" id="ARBA00022771"/>
    </source>
</evidence>
<keyword evidence="6" id="KW-0862">Zinc</keyword>
<comment type="similarity">
    <text evidence="2">Belongs to the NOA36 family.</text>
</comment>
<keyword evidence="3" id="KW-0479">Metal-binding</keyword>
<keyword evidence="8" id="KW-0175">Coiled coil</keyword>
<feature type="compositionally biased region" description="Basic residues" evidence="9">
    <location>
        <begin position="1"/>
        <end position="13"/>
    </location>
</feature>
<name>A0A5B7CMI2_PORTR</name>
<evidence type="ECO:0000256" key="1">
    <source>
        <dbReference type="ARBA" id="ARBA00004604"/>
    </source>
</evidence>
<dbReference type="EMBL" id="VSRR010000045">
    <property type="protein sequence ID" value="MPC08833.1"/>
    <property type="molecule type" value="Genomic_DNA"/>
</dbReference>
<dbReference type="GO" id="GO:0008270">
    <property type="term" value="F:zinc ion binding"/>
    <property type="evidence" value="ECO:0007669"/>
    <property type="project" value="UniProtKB-KW"/>
</dbReference>
<dbReference type="PANTHER" id="PTHR13214">
    <property type="entry name" value="ZINC FINGER PROTEIN 330"/>
    <property type="match status" value="1"/>
</dbReference>
<feature type="coiled-coil region" evidence="8">
    <location>
        <begin position="229"/>
        <end position="260"/>
    </location>
</feature>
<dbReference type="GO" id="GO:0005737">
    <property type="term" value="C:cytoplasm"/>
    <property type="evidence" value="ECO:0007669"/>
    <property type="project" value="InterPro"/>
</dbReference>
<reference evidence="11 12" key="1">
    <citation type="submission" date="2019-05" db="EMBL/GenBank/DDBJ databases">
        <title>Another draft genome of Portunus trituberculatus and its Hox gene families provides insights of decapod evolution.</title>
        <authorList>
            <person name="Jeong J.-H."/>
            <person name="Song I."/>
            <person name="Kim S."/>
            <person name="Choi T."/>
            <person name="Kim D."/>
            <person name="Ryu S."/>
            <person name="Kim W."/>
        </authorList>
    </citation>
    <scope>NUCLEOTIDE SEQUENCE [LARGE SCALE GENOMIC DNA]</scope>
    <source>
        <tissue evidence="11">Muscle</tissue>
    </source>
</reference>
<evidence type="ECO:0000256" key="4">
    <source>
        <dbReference type="ARBA" id="ARBA00022737"/>
    </source>
</evidence>
<evidence type="ECO:0000256" key="7">
    <source>
        <dbReference type="ARBA" id="ARBA00023242"/>
    </source>
</evidence>
<evidence type="ECO:0000313" key="11">
    <source>
        <dbReference type="EMBL" id="MPC08833.1"/>
    </source>
</evidence>
<keyword evidence="12" id="KW-1185">Reference proteome</keyword>
<organism evidence="11 12">
    <name type="scientific">Portunus trituberculatus</name>
    <name type="common">Swimming crab</name>
    <name type="synonym">Neptunus trituberculatus</name>
    <dbReference type="NCBI Taxonomy" id="210409"/>
    <lineage>
        <taxon>Eukaryota</taxon>
        <taxon>Metazoa</taxon>
        <taxon>Ecdysozoa</taxon>
        <taxon>Arthropoda</taxon>
        <taxon>Crustacea</taxon>
        <taxon>Multicrustacea</taxon>
        <taxon>Malacostraca</taxon>
        <taxon>Eumalacostraca</taxon>
        <taxon>Eucarida</taxon>
        <taxon>Decapoda</taxon>
        <taxon>Pleocyemata</taxon>
        <taxon>Brachyura</taxon>
        <taxon>Eubrachyura</taxon>
        <taxon>Portunoidea</taxon>
        <taxon>Portunidae</taxon>
        <taxon>Portuninae</taxon>
        <taxon>Portunus</taxon>
    </lineage>
</organism>
<feature type="domain" description="BAR" evidence="10">
    <location>
        <begin position="216"/>
        <end position="259"/>
    </location>
</feature>
<gene>
    <name evidence="11" type="primary">Noa36</name>
    <name evidence="11" type="ORF">E2C01_001427</name>
</gene>
<evidence type="ECO:0000256" key="3">
    <source>
        <dbReference type="ARBA" id="ARBA00022723"/>
    </source>
</evidence>
<comment type="subcellular location">
    <subcellularLocation>
        <location evidence="1">Nucleus</location>
        <location evidence="1">Nucleolus</location>
    </subcellularLocation>
</comment>
<feature type="region of interest" description="Disordered" evidence="9">
    <location>
        <begin position="1"/>
        <end position="26"/>
    </location>
</feature>
<evidence type="ECO:0000259" key="10">
    <source>
        <dbReference type="Pfam" id="PF16746"/>
    </source>
</evidence>
<dbReference type="OrthoDB" id="3183924at2759"/>
<sequence length="278" mass="31071">MPKKKTGQRKKAEKQKARQKELRKGRANRSLADLPCNSVMECDKCQRRQKNRAFCYFCQSLQRLPQCAQCGKVKCMLKTGDCVVKHPSTFTTGLGMVGAICDFCEAWVCHGRKCLQTHACTCPLIDAVCNECERDVSQHEMRRIGSPVEWWMNGTDLVISSQGGGAKSLGSCDIALDLAATGLSHGKPAALRKLATSIYLRRTSIYSSGSRQSAPHDCLTDSPYFREKLHTHEKELDQTNAAIKALIKEVKELYQAARSEYLQGRWAWGRVGVRGGRR</sequence>
<dbReference type="PANTHER" id="PTHR13214:SF1">
    <property type="entry name" value="ZINC FINGER PROTEIN 330"/>
    <property type="match status" value="1"/>
</dbReference>
<keyword evidence="5" id="KW-0863">Zinc-finger</keyword>
<evidence type="ECO:0000256" key="2">
    <source>
        <dbReference type="ARBA" id="ARBA00007212"/>
    </source>
</evidence>
<dbReference type="InterPro" id="IPR010531">
    <property type="entry name" value="NOA36"/>
</dbReference>
<accession>A0A5B7CMI2</accession>
<evidence type="ECO:0000313" key="12">
    <source>
        <dbReference type="Proteomes" id="UP000324222"/>
    </source>
</evidence>
<dbReference type="InterPro" id="IPR027267">
    <property type="entry name" value="AH/BAR_dom_sf"/>
</dbReference>
<dbReference type="InterPro" id="IPR004148">
    <property type="entry name" value="BAR_dom"/>
</dbReference>
<evidence type="ECO:0000256" key="9">
    <source>
        <dbReference type="SAM" id="MobiDB-lite"/>
    </source>
</evidence>
<comment type="caution">
    <text evidence="11">The sequence shown here is derived from an EMBL/GenBank/DDBJ whole genome shotgun (WGS) entry which is preliminary data.</text>
</comment>
<keyword evidence="7" id="KW-0539">Nucleus</keyword>
<evidence type="ECO:0000256" key="6">
    <source>
        <dbReference type="ARBA" id="ARBA00022833"/>
    </source>
</evidence>
<protein>
    <submittedName>
        <fullName evidence="11">Zinc finger protein 330</fullName>
    </submittedName>
</protein>
<feature type="compositionally biased region" description="Basic and acidic residues" evidence="9">
    <location>
        <begin position="14"/>
        <end position="24"/>
    </location>
</feature>